<name>A0ABQ1P147_9ENTE</name>
<reference evidence="5" key="1">
    <citation type="journal article" date="2019" name="Int. J. Syst. Evol. Microbiol.">
        <title>The Global Catalogue of Microorganisms (GCM) 10K type strain sequencing project: providing services to taxonomists for standard genome sequencing and annotation.</title>
        <authorList>
            <consortium name="The Broad Institute Genomics Platform"/>
            <consortium name="The Broad Institute Genome Sequencing Center for Infectious Disease"/>
            <person name="Wu L."/>
            <person name="Ma J."/>
        </authorList>
    </citation>
    <scope>NUCLEOTIDE SEQUENCE [LARGE SCALE GENOMIC DNA]</scope>
    <source>
        <strain evidence="5">CGMCC 1.15942</strain>
    </source>
</reference>
<protein>
    <recommendedName>
        <fullName evidence="3">CAAX prenyl protease 2/Lysostaphin resistance protein A-like domain-containing protein</fullName>
    </recommendedName>
</protein>
<dbReference type="EMBL" id="BMKI01000003">
    <property type="protein sequence ID" value="GGC88714.1"/>
    <property type="molecule type" value="Genomic_DNA"/>
</dbReference>
<comment type="caution">
    <text evidence="4">The sequence shown here is derived from an EMBL/GenBank/DDBJ whole genome shotgun (WGS) entry which is preliminary data.</text>
</comment>
<feature type="transmembrane region" description="Helical" evidence="2">
    <location>
        <begin position="135"/>
        <end position="153"/>
    </location>
</feature>
<feature type="transmembrane region" description="Helical" evidence="2">
    <location>
        <begin position="186"/>
        <end position="203"/>
    </location>
</feature>
<dbReference type="RefSeq" id="WP_088271180.1">
    <property type="nucleotide sequence ID" value="NZ_BMKI01000003.1"/>
</dbReference>
<dbReference type="Pfam" id="PF02517">
    <property type="entry name" value="Rce1-like"/>
    <property type="match status" value="1"/>
</dbReference>
<keyword evidence="2" id="KW-1133">Transmembrane helix</keyword>
<evidence type="ECO:0000313" key="4">
    <source>
        <dbReference type="EMBL" id="GGC88714.1"/>
    </source>
</evidence>
<comment type="similarity">
    <text evidence="1">Belongs to the UPF0177 family.</text>
</comment>
<dbReference type="InterPro" id="IPR003675">
    <property type="entry name" value="Rce1/LyrA-like_dom"/>
</dbReference>
<organism evidence="4 5">
    <name type="scientific">Enterococcus wangshanyuanii</name>
    <dbReference type="NCBI Taxonomy" id="2005703"/>
    <lineage>
        <taxon>Bacteria</taxon>
        <taxon>Bacillati</taxon>
        <taxon>Bacillota</taxon>
        <taxon>Bacilli</taxon>
        <taxon>Lactobacillales</taxon>
        <taxon>Enterococcaceae</taxon>
        <taxon>Enterococcus</taxon>
    </lineage>
</organism>
<evidence type="ECO:0000256" key="2">
    <source>
        <dbReference type="SAM" id="Phobius"/>
    </source>
</evidence>
<accession>A0ABQ1P147</accession>
<feature type="transmembrane region" description="Helical" evidence="2">
    <location>
        <begin position="12"/>
        <end position="28"/>
    </location>
</feature>
<feature type="domain" description="CAAX prenyl protease 2/Lysostaphin resistance protein A-like" evidence="3">
    <location>
        <begin position="101"/>
        <end position="199"/>
    </location>
</feature>
<feature type="transmembrane region" description="Helical" evidence="2">
    <location>
        <begin position="64"/>
        <end position="89"/>
    </location>
</feature>
<evidence type="ECO:0000313" key="5">
    <source>
        <dbReference type="Proteomes" id="UP000630615"/>
    </source>
</evidence>
<feature type="transmembrane region" description="Helical" evidence="2">
    <location>
        <begin position="101"/>
        <end position="123"/>
    </location>
</feature>
<keyword evidence="5" id="KW-1185">Reference proteome</keyword>
<feature type="transmembrane region" description="Helical" evidence="2">
    <location>
        <begin position="34"/>
        <end position="52"/>
    </location>
</feature>
<dbReference type="Proteomes" id="UP000630615">
    <property type="component" value="Unassembled WGS sequence"/>
</dbReference>
<evidence type="ECO:0000259" key="3">
    <source>
        <dbReference type="Pfam" id="PF02517"/>
    </source>
</evidence>
<feature type="transmembrane region" description="Helical" evidence="2">
    <location>
        <begin position="159"/>
        <end position="179"/>
    </location>
</feature>
<evidence type="ECO:0000256" key="1">
    <source>
        <dbReference type="ARBA" id="ARBA00009067"/>
    </source>
</evidence>
<sequence>MKTNETMHSSTARLTGAALLLLLGFFSLTTISWAWSGLFVGGILAWLLAFGSSSKQAFKMPHKLWLIPLGVISYFVIGLLVGLLAQAIGFNWAASPESGKLGSIIFMIPFMLMGEELLGIGVLEGSLSTGLSLRSSTLLSALIFGLLHIPSYWDGSLFSTVMHVLLLQSVARLILNLVYLKAGKSIWASWITHLLIDLIALSIS</sequence>
<keyword evidence="2" id="KW-0812">Transmembrane</keyword>
<proteinExistence type="inferred from homology"/>
<keyword evidence="2" id="KW-0472">Membrane</keyword>
<gene>
    <name evidence="4" type="ORF">GCM10011573_17930</name>
</gene>